<gene>
    <name evidence="4" type="ORF">VaNZ11_010101</name>
</gene>
<evidence type="ECO:0000313" key="5">
    <source>
        <dbReference type="Proteomes" id="UP001165090"/>
    </source>
</evidence>
<protein>
    <recommendedName>
        <fullName evidence="6">S-adenosyl-L-methionine-dependent methyltransferase</fullName>
    </recommendedName>
</protein>
<accession>A0ABQ5SAF3</accession>
<evidence type="ECO:0008006" key="6">
    <source>
        <dbReference type="Google" id="ProtNLM"/>
    </source>
</evidence>
<dbReference type="InterPro" id="IPR007213">
    <property type="entry name" value="Ppm1/Ppm2/Tcmp"/>
</dbReference>
<keyword evidence="1" id="KW-0489">Methyltransferase</keyword>
<sequence>TTTTEQAFIQGPAFGCPGIMTYLNARTRWLDDEVSAAIRQGFTQVVVVAAGFDTRAYRLSTPGVSFFEIDLPGASQRKRELVERTLPVDQFPRPTFMAADLSKVSIADVLLGTWPRNQTLASLGAVEGVDATADGYVIKRNGSADSFSTAATNGASVAAFKSGSVSTSATTAVAAAATSPKSAANTNTNTNSNSSGRGGFNPLDKTLFTVEGLIYYLPPLAVARLLVSLRAVASPGSRVAFDFLHQDVFSGRRWEPGYETLRLTVRNKGEPKRSGLNPATLREYLSPMGWRLTYLPTPKEVAAAMYPGRTWSRLNPVLPPFYNFAVAEAE</sequence>
<dbReference type="Gene3D" id="3.40.50.150">
    <property type="entry name" value="Vaccinia Virus protein VP39"/>
    <property type="match status" value="2"/>
</dbReference>
<reference evidence="4 5" key="1">
    <citation type="journal article" date="2023" name="IScience">
        <title>Expanded male sex-determining region conserved during the evolution of homothallism in the green alga Volvox.</title>
        <authorList>
            <person name="Yamamoto K."/>
            <person name="Matsuzaki R."/>
            <person name="Mahakham W."/>
            <person name="Heman W."/>
            <person name="Sekimoto H."/>
            <person name="Kawachi M."/>
            <person name="Minakuchi Y."/>
            <person name="Toyoda A."/>
            <person name="Nozaki H."/>
        </authorList>
    </citation>
    <scope>NUCLEOTIDE SEQUENCE [LARGE SCALE GENOMIC DNA]</scope>
    <source>
        <strain evidence="4 5">NIES-4468</strain>
    </source>
</reference>
<dbReference type="EMBL" id="BSDZ01000031">
    <property type="protein sequence ID" value="GLI66322.1"/>
    <property type="molecule type" value="Genomic_DNA"/>
</dbReference>
<dbReference type="Pfam" id="PF04072">
    <property type="entry name" value="LCM"/>
    <property type="match status" value="1"/>
</dbReference>
<evidence type="ECO:0000256" key="1">
    <source>
        <dbReference type="ARBA" id="ARBA00022603"/>
    </source>
</evidence>
<feature type="region of interest" description="Disordered" evidence="3">
    <location>
        <begin position="177"/>
        <end position="198"/>
    </location>
</feature>
<name>A0ABQ5SAF3_9CHLO</name>
<dbReference type="SUPFAM" id="SSF53335">
    <property type="entry name" value="S-adenosyl-L-methionine-dependent methyltransferases"/>
    <property type="match status" value="2"/>
</dbReference>
<dbReference type="PANTHER" id="PTHR43619:SF2">
    <property type="entry name" value="S-ADENOSYL-L-METHIONINE-DEPENDENT METHYLTRANSFERASES SUPERFAMILY PROTEIN"/>
    <property type="match status" value="1"/>
</dbReference>
<dbReference type="InterPro" id="IPR029063">
    <property type="entry name" value="SAM-dependent_MTases_sf"/>
</dbReference>
<dbReference type="PANTHER" id="PTHR43619">
    <property type="entry name" value="S-ADENOSYL-L-METHIONINE-DEPENDENT METHYLTRANSFERASE YKTD-RELATED"/>
    <property type="match status" value="1"/>
</dbReference>
<dbReference type="Proteomes" id="UP001165090">
    <property type="component" value="Unassembled WGS sequence"/>
</dbReference>
<feature type="non-terminal residue" evidence="4">
    <location>
        <position position="1"/>
    </location>
</feature>
<evidence type="ECO:0000256" key="3">
    <source>
        <dbReference type="SAM" id="MobiDB-lite"/>
    </source>
</evidence>
<keyword evidence="5" id="KW-1185">Reference proteome</keyword>
<evidence type="ECO:0000256" key="2">
    <source>
        <dbReference type="ARBA" id="ARBA00022679"/>
    </source>
</evidence>
<proteinExistence type="predicted"/>
<organism evidence="4 5">
    <name type="scientific">Volvox africanus</name>
    <dbReference type="NCBI Taxonomy" id="51714"/>
    <lineage>
        <taxon>Eukaryota</taxon>
        <taxon>Viridiplantae</taxon>
        <taxon>Chlorophyta</taxon>
        <taxon>core chlorophytes</taxon>
        <taxon>Chlorophyceae</taxon>
        <taxon>CS clade</taxon>
        <taxon>Chlamydomonadales</taxon>
        <taxon>Volvocaceae</taxon>
        <taxon>Volvox</taxon>
    </lineage>
</organism>
<feature type="compositionally biased region" description="Low complexity" evidence="3">
    <location>
        <begin position="177"/>
        <end position="195"/>
    </location>
</feature>
<keyword evidence="2" id="KW-0808">Transferase</keyword>
<evidence type="ECO:0000313" key="4">
    <source>
        <dbReference type="EMBL" id="GLI66322.1"/>
    </source>
</evidence>
<comment type="caution">
    <text evidence="4">The sequence shown here is derived from an EMBL/GenBank/DDBJ whole genome shotgun (WGS) entry which is preliminary data.</text>
</comment>